<reference evidence="2" key="1">
    <citation type="journal article" date="2019" name="Int. J. Syst. Evol. Microbiol.">
        <title>The Global Catalogue of Microorganisms (GCM) 10K type strain sequencing project: providing services to taxonomists for standard genome sequencing and annotation.</title>
        <authorList>
            <consortium name="The Broad Institute Genomics Platform"/>
            <consortium name="The Broad Institute Genome Sequencing Center for Infectious Disease"/>
            <person name="Wu L."/>
            <person name="Ma J."/>
        </authorList>
    </citation>
    <scope>NUCLEOTIDE SEQUENCE [LARGE SCALE GENOMIC DNA]</scope>
    <source>
        <strain evidence="2">NBRC 112502</strain>
    </source>
</reference>
<sequence>MDTSTKCAIFQTTDGRLRLDRISGERASPVAYASPVIDRKGAITGGQLQPIVVVQGSRSKVWPDATEALASTKLLTVAALRRLIHEVCATATAGALL</sequence>
<dbReference type="RefSeq" id="WP_284257622.1">
    <property type="nucleotide sequence ID" value="NZ_BSOS01000042.1"/>
</dbReference>
<proteinExistence type="predicted"/>
<gene>
    <name evidence="1" type="ORF">GCM10010909_15990</name>
</gene>
<dbReference type="EMBL" id="BSOS01000042">
    <property type="protein sequence ID" value="GLR66919.1"/>
    <property type="molecule type" value="Genomic_DNA"/>
</dbReference>
<name>A0ABQ6A431_9PROT</name>
<dbReference type="Proteomes" id="UP001156641">
    <property type="component" value="Unassembled WGS sequence"/>
</dbReference>
<evidence type="ECO:0000313" key="2">
    <source>
        <dbReference type="Proteomes" id="UP001156641"/>
    </source>
</evidence>
<protein>
    <submittedName>
        <fullName evidence="1">Uncharacterized protein</fullName>
    </submittedName>
</protein>
<comment type="caution">
    <text evidence="1">The sequence shown here is derived from an EMBL/GenBank/DDBJ whole genome shotgun (WGS) entry which is preliminary data.</text>
</comment>
<keyword evidence="2" id="KW-1185">Reference proteome</keyword>
<organism evidence="1 2">
    <name type="scientific">Acidocella aquatica</name>
    <dbReference type="NCBI Taxonomy" id="1922313"/>
    <lineage>
        <taxon>Bacteria</taxon>
        <taxon>Pseudomonadati</taxon>
        <taxon>Pseudomonadota</taxon>
        <taxon>Alphaproteobacteria</taxon>
        <taxon>Acetobacterales</taxon>
        <taxon>Acidocellaceae</taxon>
        <taxon>Acidocella</taxon>
    </lineage>
</organism>
<accession>A0ABQ6A431</accession>
<evidence type="ECO:0000313" key="1">
    <source>
        <dbReference type="EMBL" id="GLR66919.1"/>
    </source>
</evidence>